<comment type="domain">
    <text evidence="12">ValRS has two distinct active sites: one for aminoacylation and one for editing. The misactivated threonine is translocated from the active site to the editing site.</text>
</comment>
<keyword evidence="6 12" id="KW-0067">ATP-binding</keyword>
<dbReference type="PANTHER" id="PTHR11946">
    <property type="entry name" value="VALYL-TRNA SYNTHETASES"/>
    <property type="match status" value="1"/>
</dbReference>
<feature type="short sequence motif" description="'HIGH' region" evidence="12">
    <location>
        <begin position="46"/>
        <end position="56"/>
    </location>
</feature>
<evidence type="ECO:0000256" key="5">
    <source>
        <dbReference type="ARBA" id="ARBA00022741"/>
    </source>
</evidence>
<dbReference type="Gene3D" id="3.40.50.620">
    <property type="entry name" value="HUPs"/>
    <property type="match status" value="3"/>
</dbReference>
<feature type="coiled-coil region" evidence="12">
    <location>
        <begin position="857"/>
        <end position="884"/>
    </location>
</feature>
<comment type="similarity">
    <text evidence="11 12">Belongs to the class-I aminoacyl-tRNA synthetase family. ValS type 1 subfamily.</text>
</comment>
<dbReference type="Pfam" id="PF08264">
    <property type="entry name" value="Anticodon_1"/>
    <property type="match status" value="1"/>
</dbReference>
<feature type="binding site" evidence="12">
    <location>
        <position position="545"/>
    </location>
    <ligand>
        <name>ATP</name>
        <dbReference type="ChEBI" id="CHEBI:30616"/>
    </ligand>
</feature>
<keyword evidence="7 12" id="KW-0648">Protein biosynthesis</keyword>
<dbReference type="NCBIfam" id="NF004349">
    <property type="entry name" value="PRK05729.1"/>
    <property type="match status" value="1"/>
</dbReference>
<evidence type="ECO:0000256" key="2">
    <source>
        <dbReference type="ARBA" id="ARBA00011245"/>
    </source>
</evidence>
<dbReference type="SUPFAM" id="SSF50677">
    <property type="entry name" value="ValRS/IleRS/LeuRS editing domain"/>
    <property type="match status" value="1"/>
</dbReference>
<dbReference type="InterPro" id="IPR002303">
    <property type="entry name" value="Valyl-tRNA_ligase"/>
</dbReference>
<dbReference type="InterPro" id="IPR037118">
    <property type="entry name" value="Val-tRNA_synth_C_sf"/>
</dbReference>
<comment type="domain">
    <text evidence="12">The C-terminal coiled-coil domain is crucial for aminoacylation activity.</text>
</comment>
<dbReference type="InterPro" id="IPR010978">
    <property type="entry name" value="tRNA-bd_arm"/>
</dbReference>
<sequence>MPGTLPKAYEPKTFEKKWYSYWMDNDLFRAEVRPGKPRFSIVIPPPNITGALHMGHALDTTLQDIFVRYNRMLGLETLWLPGTDHASIATHAKIEEMLAQEGTSRWELGREKFLVRAWEWKDKYGHIITDQLKTMGASCDWSRERFTMDEGCSRAVNEVFVRLYEKGLIYRGKYMVNFCPGCRTVISDIEVEHEEVDGALYYVRYPLADTGEAGEVDEAAKDRPASSFRDFIQVATTRPETMLGDTAIAVNPNDPRYRHLVGKLAILPLVGRLLPIIADDHVDPDFGTGAVKVTPAHDPDDFEMGQKHHLKFISVIDTQARMTSMAGKYQGLDRYECREKLLSDLEKAGYLVKKEPYRFSVGHCHRCDSVVEPLISEQWFVKMKPLAEPALRIVREGKVRFVPERFTKIYEHWMENVKDWCISRQLWWGHRIPAWYCRDCEKVIVAREAPERCPDCGGPVYQDEDVLDTWFSSALWPFSTMGWPENTPELQYFFPTDILVTGYDIIFFWVARMIFSSMEFMGKEPFRYVLIHGLVRDALGRKMSKSLGNGIDPLDVVDKYGADALRISLTSGVAMGNDMRFYDEKVEGARNFCNKLWNAARYVLSNLEGWEPPIPGREGLPAATAFKEESGEKEQRYSNLMPGSQIQAVTARWILSRLERTTALVKDAMDRFEPGEAIDIITDFVWNQFCDWYIEFSKEDLANPDLKQKTQYVLWSVLRDSLALLHPFAPFITEELWSYLPGRAPGKEGSLIVSPYPVPGRYPVDTAAEDEVEAMIEAIKAIRNMRAEVNIPTGKKARVIILAEHPETWEKAASYIQRLAWAEPLEIHPRGTAPERPHHALASVTKDAEIYLPLMGVIDLEKEIARLEKSIEDLEADLERSKERLENPEFLAKAPEEIVATQRKRWQENSLKLEALKKRVETLQKARS</sequence>
<dbReference type="NCBIfam" id="TIGR00422">
    <property type="entry name" value="valS"/>
    <property type="match status" value="1"/>
</dbReference>
<reference evidence="16" key="2">
    <citation type="journal article" date="2023" name="Biology">
        <title>Prokaryotic Life Associated with Coal-Fire Gas Vents Revealed by Metagenomics.</title>
        <authorList>
            <person name="Kadnikov V.V."/>
            <person name="Mardanov A.V."/>
            <person name="Beletsky A.V."/>
            <person name="Karnachuk O.V."/>
            <person name="Ravin N.V."/>
        </authorList>
    </citation>
    <scope>NUCLEOTIDE SEQUENCE</scope>
    <source>
        <strain evidence="16">Bu02</strain>
    </source>
</reference>
<dbReference type="PANTHER" id="PTHR11946:SF93">
    <property type="entry name" value="VALINE--TRNA LIGASE, CHLOROPLASTIC_MITOCHONDRIAL 2"/>
    <property type="match status" value="1"/>
</dbReference>
<name>A0AAT9LFQ3_9FIRM</name>
<dbReference type="GO" id="GO:0002161">
    <property type="term" value="F:aminoacyl-tRNA deacylase activity"/>
    <property type="evidence" value="ECO:0007669"/>
    <property type="project" value="InterPro"/>
</dbReference>
<dbReference type="EC" id="6.1.1.9" evidence="12"/>
<evidence type="ECO:0000259" key="14">
    <source>
        <dbReference type="Pfam" id="PF08264"/>
    </source>
</evidence>
<dbReference type="Gene3D" id="1.10.730.10">
    <property type="entry name" value="Isoleucyl-tRNA Synthetase, Domain 1"/>
    <property type="match status" value="1"/>
</dbReference>
<dbReference type="Gene3D" id="1.10.287.380">
    <property type="entry name" value="Valyl-tRNA synthetase, C-terminal domain"/>
    <property type="match status" value="1"/>
</dbReference>
<dbReference type="FunFam" id="1.10.287.380:FF:000001">
    <property type="entry name" value="Valine--tRNA ligase"/>
    <property type="match status" value="1"/>
</dbReference>
<evidence type="ECO:0000313" key="16">
    <source>
        <dbReference type="EMBL" id="QUL99494.1"/>
    </source>
</evidence>
<dbReference type="InterPro" id="IPR013155">
    <property type="entry name" value="M/V/L/I-tRNA-synth_anticd-bd"/>
</dbReference>
<dbReference type="HAMAP" id="MF_02004">
    <property type="entry name" value="Val_tRNA_synth_type1"/>
    <property type="match status" value="1"/>
</dbReference>
<dbReference type="Pfam" id="PF10458">
    <property type="entry name" value="Val_tRNA-synt_C"/>
    <property type="match status" value="1"/>
</dbReference>
<dbReference type="CDD" id="cd07962">
    <property type="entry name" value="Anticodon_Ia_Val"/>
    <property type="match status" value="1"/>
</dbReference>
<evidence type="ECO:0000256" key="4">
    <source>
        <dbReference type="ARBA" id="ARBA00022598"/>
    </source>
</evidence>
<evidence type="ECO:0000256" key="9">
    <source>
        <dbReference type="ARBA" id="ARBA00023146"/>
    </source>
</evidence>
<keyword evidence="3 12" id="KW-0963">Cytoplasm</keyword>
<keyword evidence="9 12" id="KW-0030">Aminoacyl-tRNA synthetase</keyword>
<evidence type="ECO:0000256" key="7">
    <source>
        <dbReference type="ARBA" id="ARBA00022917"/>
    </source>
</evidence>
<dbReference type="Pfam" id="PF00133">
    <property type="entry name" value="tRNA-synt_1"/>
    <property type="match status" value="1"/>
</dbReference>
<reference evidence="16" key="1">
    <citation type="submission" date="2020-10" db="EMBL/GenBank/DDBJ databases">
        <authorList>
            <person name="Kadnikov V."/>
            <person name="Beletsky A.V."/>
            <person name="Mardanov A.V."/>
            <person name="Karnachuk O.V."/>
            <person name="Ravin N.V."/>
        </authorList>
    </citation>
    <scope>NUCLEOTIDE SEQUENCE</scope>
    <source>
        <strain evidence="16">Bu02</strain>
    </source>
</reference>
<keyword evidence="4 12" id="KW-0436">Ligase</keyword>
<evidence type="ECO:0000256" key="11">
    <source>
        <dbReference type="ARBA" id="ARBA00060830"/>
    </source>
</evidence>
<feature type="domain" description="Aminoacyl-tRNA synthetase class Ia" evidence="13">
    <location>
        <begin position="17"/>
        <end position="580"/>
    </location>
</feature>
<dbReference type="FunFam" id="3.40.50.620:FF:000098">
    <property type="entry name" value="Valine--tRNA ligase"/>
    <property type="match status" value="1"/>
</dbReference>
<feature type="domain" description="Valyl-tRNA synthetase tRNA-binding arm" evidence="15">
    <location>
        <begin position="859"/>
        <end position="923"/>
    </location>
</feature>
<evidence type="ECO:0000256" key="1">
    <source>
        <dbReference type="ARBA" id="ARBA00004496"/>
    </source>
</evidence>
<dbReference type="KEGG" id="fcz:IMF26_05525"/>
<dbReference type="GO" id="GO:0005829">
    <property type="term" value="C:cytosol"/>
    <property type="evidence" value="ECO:0007669"/>
    <property type="project" value="TreeGrafter"/>
</dbReference>
<dbReference type="CDD" id="cd00817">
    <property type="entry name" value="ValRS_core"/>
    <property type="match status" value="1"/>
</dbReference>
<keyword evidence="5 12" id="KW-0547">Nucleotide-binding</keyword>
<keyword evidence="8 12" id="KW-0175">Coiled coil</keyword>
<dbReference type="PROSITE" id="PS00178">
    <property type="entry name" value="AA_TRNA_LIGASE_I"/>
    <property type="match status" value="1"/>
</dbReference>
<accession>A0AAT9LFQ3</accession>
<dbReference type="SUPFAM" id="SSF52374">
    <property type="entry name" value="Nucleotidylyl transferase"/>
    <property type="match status" value="1"/>
</dbReference>
<proteinExistence type="inferred from homology"/>
<dbReference type="InterPro" id="IPR001412">
    <property type="entry name" value="aa-tRNA-synth_I_CS"/>
</dbReference>
<dbReference type="FunFam" id="3.40.50.620:FF:000032">
    <property type="entry name" value="Valine--tRNA ligase"/>
    <property type="match status" value="1"/>
</dbReference>
<evidence type="ECO:0000259" key="13">
    <source>
        <dbReference type="Pfam" id="PF00133"/>
    </source>
</evidence>
<dbReference type="InterPro" id="IPR033705">
    <property type="entry name" value="Anticodon_Ia_Val"/>
</dbReference>
<dbReference type="PRINTS" id="PR00986">
    <property type="entry name" value="TRNASYNTHVAL"/>
</dbReference>
<comment type="subunit">
    <text evidence="2 12">Monomer.</text>
</comment>
<dbReference type="SUPFAM" id="SSF47323">
    <property type="entry name" value="Anticodon-binding domain of a subclass of class I aminoacyl-tRNA synthetases"/>
    <property type="match status" value="1"/>
</dbReference>
<dbReference type="InterPro" id="IPR009080">
    <property type="entry name" value="tRNAsynth_Ia_anticodon-bd"/>
</dbReference>
<evidence type="ECO:0000256" key="12">
    <source>
        <dbReference type="HAMAP-Rule" id="MF_02004"/>
    </source>
</evidence>
<organism evidence="16">
    <name type="scientific">Candidatus Fermentithermobacillus carboniphilus</name>
    <dbReference type="NCBI Taxonomy" id="3085328"/>
    <lineage>
        <taxon>Bacteria</taxon>
        <taxon>Bacillati</taxon>
        <taxon>Bacillota</taxon>
        <taxon>Candidatus Fermentithermobacillia</taxon>
        <taxon>Candidatus Fermentithermobacillales</taxon>
        <taxon>Candidatus Fermentithermobacillaceae</taxon>
        <taxon>Candidatus Fermentithermobacillus</taxon>
    </lineage>
</organism>
<dbReference type="GO" id="GO:0004832">
    <property type="term" value="F:valine-tRNA ligase activity"/>
    <property type="evidence" value="ECO:0007669"/>
    <property type="project" value="UniProtKB-UniRule"/>
</dbReference>
<dbReference type="Gene3D" id="3.90.740.10">
    <property type="entry name" value="Valyl/Leucyl/Isoleucyl-tRNA synthetase, editing domain"/>
    <property type="match status" value="1"/>
</dbReference>
<evidence type="ECO:0000256" key="8">
    <source>
        <dbReference type="ARBA" id="ARBA00023054"/>
    </source>
</evidence>
<comment type="function">
    <text evidence="12">Catalyzes the attachment of valine to tRNA(Val). As ValRS can inadvertently accommodate and process structurally similar amino acids such as threonine, to avoid such errors, it has a 'posttransfer' editing activity that hydrolyzes mischarged Thr-tRNA(Val) in a tRNA-dependent manner.</text>
</comment>
<protein>
    <recommendedName>
        <fullName evidence="12">Valine--tRNA ligase</fullName>
        <ecNumber evidence="12">6.1.1.9</ecNumber>
    </recommendedName>
    <alternativeName>
        <fullName evidence="12">Valyl-tRNA synthetase</fullName>
        <shortName evidence="12">ValRS</shortName>
    </alternativeName>
</protein>
<comment type="catalytic activity">
    <reaction evidence="10 12">
        <text>tRNA(Val) + L-valine + ATP = L-valyl-tRNA(Val) + AMP + diphosphate</text>
        <dbReference type="Rhea" id="RHEA:10704"/>
        <dbReference type="Rhea" id="RHEA-COMP:9672"/>
        <dbReference type="Rhea" id="RHEA-COMP:9708"/>
        <dbReference type="ChEBI" id="CHEBI:30616"/>
        <dbReference type="ChEBI" id="CHEBI:33019"/>
        <dbReference type="ChEBI" id="CHEBI:57762"/>
        <dbReference type="ChEBI" id="CHEBI:78442"/>
        <dbReference type="ChEBI" id="CHEBI:78537"/>
        <dbReference type="ChEBI" id="CHEBI:456215"/>
        <dbReference type="EC" id="6.1.1.9"/>
    </reaction>
</comment>
<dbReference type="InterPro" id="IPR019499">
    <property type="entry name" value="Val-tRNA_synth_tRNA-bd"/>
</dbReference>
<dbReference type="InterPro" id="IPR014729">
    <property type="entry name" value="Rossmann-like_a/b/a_fold"/>
</dbReference>
<dbReference type="GO" id="GO:0005524">
    <property type="term" value="F:ATP binding"/>
    <property type="evidence" value="ECO:0007669"/>
    <property type="project" value="UniProtKB-UniRule"/>
</dbReference>
<dbReference type="AlphaFoldDB" id="A0AAT9LFQ3"/>
<dbReference type="FunFam" id="3.90.740.10:FF:000010">
    <property type="entry name" value="Valine--tRNA ligase"/>
    <property type="match status" value="1"/>
</dbReference>
<evidence type="ECO:0000256" key="6">
    <source>
        <dbReference type="ARBA" id="ARBA00022840"/>
    </source>
</evidence>
<feature type="short sequence motif" description="'KMSKS' region" evidence="12">
    <location>
        <begin position="542"/>
        <end position="546"/>
    </location>
</feature>
<comment type="subcellular location">
    <subcellularLocation>
        <location evidence="1 12">Cytoplasm</location>
    </subcellularLocation>
</comment>
<evidence type="ECO:0000259" key="15">
    <source>
        <dbReference type="Pfam" id="PF10458"/>
    </source>
</evidence>
<evidence type="ECO:0000256" key="3">
    <source>
        <dbReference type="ARBA" id="ARBA00022490"/>
    </source>
</evidence>
<dbReference type="InterPro" id="IPR009008">
    <property type="entry name" value="Val/Leu/Ile-tRNA-synth_edit"/>
</dbReference>
<evidence type="ECO:0000256" key="10">
    <source>
        <dbReference type="ARBA" id="ARBA00047552"/>
    </source>
</evidence>
<gene>
    <name evidence="12" type="primary">valS</name>
    <name evidence="16" type="ORF">IMF26_05525</name>
</gene>
<dbReference type="GO" id="GO:0006438">
    <property type="term" value="P:valyl-tRNA aminoacylation"/>
    <property type="evidence" value="ECO:0007669"/>
    <property type="project" value="UniProtKB-UniRule"/>
</dbReference>
<dbReference type="EMBL" id="CP062796">
    <property type="protein sequence ID" value="QUL99494.1"/>
    <property type="molecule type" value="Genomic_DNA"/>
</dbReference>
<feature type="domain" description="Methionyl/Valyl/Leucyl/Isoleucyl-tRNA synthetase anticodon-binding" evidence="14">
    <location>
        <begin position="652"/>
        <end position="801"/>
    </location>
</feature>
<dbReference type="SUPFAM" id="SSF46589">
    <property type="entry name" value="tRNA-binding arm"/>
    <property type="match status" value="1"/>
</dbReference>
<dbReference type="InterPro" id="IPR002300">
    <property type="entry name" value="aa-tRNA-synth_Ia"/>
</dbReference>